<evidence type="ECO:0000313" key="2">
    <source>
        <dbReference type="EMBL" id="KAJ8988162.1"/>
    </source>
</evidence>
<reference evidence="2" key="1">
    <citation type="submission" date="2023-01" db="EMBL/GenBank/DDBJ databases">
        <title>Exophiala dermititidis isolated from Cystic Fibrosis Patient.</title>
        <authorList>
            <person name="Kurbessoian T."/>
            <person name="Crocker A."/>
            <person name="Murante D."/>
            <person name="Hogan D.A."/>
            <person name="Stajich J.E."/>
        </authorList>
    </citation>
    <scope>NUCLEOTIDE SEQUENCE</scope>
    <source>
        <strain evidence="2">Ex8</strain>
    </source>
</reference>
<dbReference type="AlphaFoldDB" id="A0AAN6EMN5"/>
<feature type="region of interest" description="Disordered" evidence="1">
    <location>
        <begin position="1"/>
        <end position="38"/>
    </location>
</feature>
<protein>
    <submittedName>
        <fullName evidence="2">Uncharacterized protein</fullName>
    </submittedName>
</protein>
<organism evidence="2 3">
    <name type="scientific">Exophiala dermatitidis</name>
    <name type="common">Black yeast-like fungus</name>
    <name type="synonym">Wangiella dermatitidis</name>
    <dbReference type="NCBI Taxonomy" id="5970"/>
    <lineage>
        <taxon>Eukaryota</taxon>
        <taxon>Fungi</taxon>
        <taxon>Dikarya</taxon>
        <taxon>Ascomycota</taxon>
        <taxon>Pezizomycotina</taxon>
        <taxon>Eurotiomycetes</taxon>
        <taxon>Chaetothyriomycetidae</taxon>
        <taxon>Chaetothyriales</taxon>
        <taxon>Herpotrichiellaceae</taxon>
        <taxon>Exophiala</taxon>
    </lineage>
</organism>
<comment type="caution">
    <text evidence="2">The sequence shown here is derived from an EMBL/GenBank/DDBJ whole genome shotgun (WGS) entry which is preliminary data.</text>
</comment>
<name>A0AAN6EMN5_EXODE</name>
<dbReference type="EMBL" id="JAJGCB010000020">
    <property type="protein sequence ID" value="KAJ8988162.1"/>
    <property type="molecule type" value="Genomic_DNA"/>
</dbReference>
<evidence type="ECO:0000313" key="3">
    <source>
        <dbReference type="Proteomes" id="UP001161757"/>
    </source>
</evidence>
<proteinExistence type="predicted"/>
<dbReference type="Proteomes" id="UP001161757">
    <property type="component" value="Unassembled WGS sequence"/>
</dbReference>
<accession>A0AAN6EMN5</accession>
<gene>
    <name evidence="2" type="ORF">HRR80_007937</name>
</gene>
<sequence length="106" mass="11660">MPLPTRQDTASSRSSTSTSKSNSPSSPSSSGGGQVRQIIDDRYVDPDRLKSYMKKNFAQGTWAVQWTGWTDLQNCDTLQAKLGIITITAPRLIPKEDFALFTVGSY</sequence>
<evidence type="ECO:0000256" key="1">
    <source>
        <dbReference type="SAM" id="MobiDB-lite"/>
    </source>
</evidence>
<feature type="compositionally biased region" description="Polar residues" evidence="1">
    <location>
        <begin position="1"/>
        <end position="10"/>
    </location>
</feature>
<feature type="compositionally biased region" description="Low complexity" evidence="1">
    <location>
        <begin position="11"/>
        <end position="29"/>
    </location>
</feature>